<protein>
    <submittedName>
        <fullName evidence="2">Uncharacterized protein</fullName>
    </submittedName>
</protein>
<evidence type="ECO:0000256" key="1">
    <source>
        <dbReference type="SAM" id="MobiDB-lite"/>
    </source>
</evidence>
<gene>
    <name evidence="2" type="ORF">SLS59_003308</name>
</gene>
<feature type="region of interest" description="Disordered" evidence="1">
    <location>
        <begin position="172"/>
        <end position="191"/>
    </location>
</feature>
<feature type="region of interest" description="Disordered" evidence="1">
    <location>
        <begin position="538"/>
        <end position="594"/>
    </location>
</feature>
<accession>A0ABR3RM48</accession>
<feature type="compositionally biased region" description="Low complexity" evidence="1">
    <location>
        <begin position="564"/>
        <end position="587"/>
    </location>
</feature>
<keyword evidence="3" id="KW-1185">Reference proteome</keyword>
<sequence length="594" mass="65250">MATYMYTSATGKNWADDDEDDFDFSPEVYKAAAEFSAAPTFEDLDALQFTRTEEDILEIHELTTPAPPEPTFDHRSFDFDNMRTPVGVATQCWYFGKDCRPAYVELTNSEDRTFRDNYHSNWLATKLRVGANMEHPLMMKPSPLQQSMTWEEDCKGAFIKYGGLFIPAVLPSPSPPSPSPSSPALSYDGLSEEEKYEACTPPRTPPTLNIDFCKDKVELSASFHKHARSFTDVDKYDPVTAAIDNPINNKNHFEADMSRTFAGFSGISDTLNVDDIVAEALRDMLHSDSNKPSQTDDISTSEELRDQLSIAEATFEEDEILDVDIEILTELNTEEVTTTSTNGQPRLSREVAHIYNKALELINFVKKAEATKELNTINIGAIQTSKSKVESQSEDMVADHNQLYDNRFIHTQVIDGSTILSKTTRGSPDIKYVTDPTNTSLVWNTVAAGWFALASVPWGCITVAAAGALVDVAASPSSWSLEYSGLMSMKNLSPSSLSGAAAFHYDNPGGHRYVTASEDPDPRAAKEAMNATLAKLKTESKAKKPATVRKGTPLENVVNAKDMTSPTPAKKKAAPSAGLPALSNPPSQRHLLEA</sequence>
<reference evidence="2 3" key="1">
    <citation type="submission" date="2024-02" db="EMBL/GenBank/DDBJ databases">
        <title>De novo assembly and annotation of 12 fungi associated with fruit tree decline syndrome in Ontario, Canada.</title>
        <authorList>
            <person name="Sulman M."/>
            <person name="Ellouze W."/>
            <person name="Ilyukhin E."/>
        </authorList>
    </citation>
    <scope>NUCLEOTIDE SEQUENCE [LARGE SCALE GENOMIC DNA]</scope>
    <source>
        <strain evidence="2 3">M97-236</strain>
    </source>
</reference>
<feature type="compositionally biased region" description="Pro residues" evidence="1">
    <location>
        <begin position="172"/>
        <end position="181"/>
    </location>
</feature>
<dbReference type="EMBL" id="JAKIXB020000009">
    <property type="protein sequence ID" value="KAL1605506.1"/>
    <property type="molecule type" value="Genomic_DNA"/>
</dbReference>
<dbReference type="Proteomes" id="UP001521222">
    <property type="component" value="Unassembled WGS sequence"/>
</dbReference>
<name>A0ABR3RM48_9PLEO</name>
<proteinExistence type="predicted"/>
<evidence type="ECO:0000313" key="3">
    <source>
        <dbReference type="Proteomes" id="UP001521222"/>
    </source>
</evidence>
<organism evidence="2 3">
    <name type="scientific">Nothophoma quercina</name>
    <dbReference type="NCBI Taxonomy" id="749835"/>
    <lineage>
        <taxon>Eukaryota</taxon>
        <taxon>Fungi</taxon>
        <taxon>Dikarya</taxon>
        <taxon>Ascomycota</taxon>
        <taxon>Pezizomycotina</taxon>
        <taxon>Dothideomycetes</taxon>
        <taxon>Pleosporomycetidae</taxon>
        <taxon>Pleosporales</taxon>
        <taxon>Pleosporineae</taxon>
        <taxon>Didymellaceae</taxon>
        <taxon>Nothophoma</taxon>
    </lineage>
</organism>
<evidence type="ECO:0000313" key="2">
    <source>
        <dbReference type="EMBL" id="KAL1605506.1"/>
    </source>
</evidence>
<comment type="caution">
    <text evidence="2">The sequence shown here is derived from an EMBL/GenBank/DDBJ whole genome shotgun (WGS) entry which is preliminary data.</text>
</comment>